<feature type="compositionally biased region" description="Pro residues" evidence="3">
    <location>
        <begin position="275"/>
        <end position="287"/>
    </location>
</feature>
<evidence type="ECO:0000259" key="5">
    <source>
        <dbReference type="PROSITE" id="PS51512"/>
    </source>
</evidence>
<dbReference type="SUPFAM" id="SSF50182">
    <property type="entry name" value="Sm-like ribonucleoproteins"/>
    <property type="match status" value="1"/>
</dbReference>
<feature type="short sequence motif" description="FFD box" evidence="1">
    <location>
        <begin position="483"/>
        <end position="499"/>
    </location>
</feature>
<dbReference type="GO" id="GO:0003729">
    <property type="term" value="F:mRNA binding"/>
    <property type="evidence" value="ECO:0007669"/>
    <property type="project" value="TreeGrafter"/>
</dbReference>
<dbReference type="OrthoDB" id="21539at2759"/>
<dbReference type="Gene3D" id="3.30.465.10">
    <property type="match status" value="1"/>
</dbReference>
<dbReference type="Pfam" id="PF01565">
    <property type="entry name" value="FAD_binding_4"/>
    <property type="match status" value="1"/>
</dbReference>
<feature type="domain" description="DFDF" evidence="5">
    <location>
        <begin position="412"/>
        <end position="448"/>
    </location>
</feature>
<dbReference type="PANTHER" id="PTHR13586:SF0">
    <property type="entry name" value="TRAILER HITCH, ISOFORM H"/>
    <property type="match status" value="1"/>
</dbReference>
<evidence type="ECO:0008006" key="10">
    <source>
        <dbReference type="Google" id="ProtNLM"/>
    </source>
</evidence>
<feature type="compositionally biased region" description="Low complexity" evidence="3">
    <location>
        <begin position="108"/>
        <end position="126"/>
    </location>
</feature>
<feature type="region of interest" description="Disordered" evidence="3">
    <location>
        <begin position="378"/>
        <end position="424"/>
    </location>
</feature>
<feature type="compositionally biased region" description="Low complexity" evidence="3">
    <location>
        <begin position="219"/>
        <end position="238"/>
    </location>
</feature>
<sequence>MPFSSECRWNCFGVLASANLARSDVVGLYVGTLKAIDSDTATVSLQDVQCHGTEGRKGNPAEEMAGSDTLYDGIVFRGSDVKDLTIIAPPKENRPPQQIPNDPAILGSSSSPAQQQQPPQQQNQFRGPPPPYPPQQQFGYPGQPPNQFQQPPRFQGPGGAHGFPGQPGAVPGYGMGFGPPPPGYGPMGMGYGPPPPGAPGFQGPPPGHFPPNQQPIGPPGQMNHQRPPQQMPPQQQAPIGSKQNTPQPESNQAPPPTNPAEMSGTPIPPSTSTAGPPPPVESKPPPSAATAPAAAPQAQQQPAPKPVQKANPRVAVPLASPAAVKQQPKPAPQAPAAAAAASSTQAPLPSVNPDAATAAVAAAMASLGVQNQQAAGVDNLTQKVNQMRVQDHQTRGRGRGRGGAPRGGRRESAQKGIEVPKEDFDFETSNAKFNKQELVKEAIASGSPITSPANGDIPDPLSATNGHAADVEDVVIPPKPADKGYDKKSSFFDNISSDLKDRTEQQQAHTMVDGRAMRREERTRNMETFGQGSVDGGGYRGRGRGRGRGFEFEKYLQRWSDLDLKQPAAILLPRTEDECQKAVRWAVSNNIPFTAKSGGHSLYSTIGEKGVVIDLSDYAGIKHDNESKTAVLWGGVNTKTVAVQLAKDGCCTTLPAVNAVGAIPFFLNGGLSKNVAQLGYGSDLIVSARVITADGKLIDVDEDHHADLLYAIRGAGQYFGLVTQLTIRTFTFEEALDNTQGVVWDGRFIFPIDRAQEICEVMKDIVSNDAYAMNGLIMVGAPPPARKPCIAVLPRLISKDPSTLQQEAFKPLYDLNPLVTGGSEIPIQNAADALDPLGACGGGYKKLVLTGLYSLESSLFTDVTKIWQDLTTSHPDALSTTFSFQWDSRPPKHAPFESANSMHDVRFWANNMTWCTDPGSVEAVEKALEKVIGTLRTGQREEEFVDFANSLRTGPVGRRHRGEERVGKLRELKRVWDGEGVFGREFL</sequence>
<evidence type="ECO:0000259" key="4">
    <source>
        <dbReference type="PROSITE" id="PS51387"/>
    </source>
</evidence>
<evidence type="ECO:0000256" key="3">
    <source>
        <dbReference type="SAM" id="MobiDB-lite"/>
    </source>
</evidence>
<dbReference type="InterPro" id="IPR025762">
    <property type="entry name" value="DFDF"/>
</dbReference>
<dbReference type="InterPro" id="IPR019050">
    <property type="entry name" value="FDF_dom"/>
</dbReference>
<feature type="compositionally biased region" description="Polar residues" evidence="3">
    <location>
        <begin position="378"/>
        <end position="388"/>
    </location>
</feature>
<dbReference type="InterPro" id="IPR016166">
    <property type="entry name" value="FAD-bd_PCMH"/>
</dbReference>
<dbReference type="PROSITE" id="PS51387">
    <property type="entry name" value="FAD_PCMH"/>
    <property type="match status" value="1"/>
</dbReference>
<dbReference type="PROSITE" id="PS51512">
    <property type="entry name" value="DFDF"/>
    <property type="match status" value="1"/>
</dbReference>
<evidence type="ECO:0000313" key="9">
    <source>
        <dbReference type="Proteomes" id="UP000799537"/>
    </source>
</evidence>
<evidence type="ECO:0000313" key="8">
    <source>
        <dbReference type="EMBL" id="KAF2161222.1"/>
    </source>
</evidence>
<dbReference type="PROSITE" id="PS51536">
    <property type="entry name" value="TFG"/>
    <property type="match status" value="1"/>
</dbReference>
<feature type="region of interest" description="Disordered" evidence="3">
    <location>
        <begin position="446"/>
        <end position="465"/>
    </location>
</feature>
<dbReference type="InterPro" id="IPR036318">
    <property type="entry name" value="FAD-bd_PCMH-like_sf"/>
</dbReference>
<dbReference type="GO" id="GO:0034063">
    <property type="term" value="P:stress granule assembly"/>
    <property type="evidence" value="ECO:0007669"/>
    <property type="project" value="TreeGrafter"/>
</dbReference>
<feature type="compositionally biased region" description="Pro residues" evidence="3">
    <location>
        <begin position="192"/>
        <end position="218"/>
    </location>
</feature>
<dbReference type="Gene3D" id="2.30.30.100">
    <property type="match status" value="1"/>
</dbReference>
<dbReference type="InterPro" id="IPR025768">
    <property type="entry name" value="TFG_box"/>
</dbReference>
<reference evidence="8" key="1">
    <citation type="journal article" date="2020" name="Stud. Mycol.">
        <title>101 Dothideomycetes genomes: a test case for predicting lifestyles and emergence of pathogens.</title>
        <authorList>
            <person name="Haridas S."/>
            <person name="Albert R."/>
            <person name="Binder M."/>
            <person name="Bloem J."/>
            <person name="Labutti K."/>
            <person name="Salamov A."/>
            <person name="Andreopoulos B."/>
            <person name="Baker S."/>
            <person name="Barry K."/>
            <person name="Bills G."/>
            <person name="Bluhm B."/>
            <person name="Cannon C."/>
            <person name="Castanera R."/>
            <person name="Culley D."/>
            <person name="Daum C."/>
            <person name="Ezra D."/>
            <person name="Gonzalez J."/>
            <person name="Henrissat B."/>
            <person name="Kuo A."/>
            <person name="Liang C."/>
            <person name="Lipzen A."/>
            <person name="Lutzoni F."/>
            <person name="Magnuson J."/>
            <person name="Mondo S."/>
            <person name="Nolan M."/>
            <person name="Ohm R."/>
            <person name="Pangilinan J."/>
            <person name="Park H.-J."/>
            <person name="Ramirez L."/>
            <person name="Alfaro M."/>
            <person name="Sun H."/>
            <person name="Tritt A."/>
            <person name="Yoshinaga Y."/>
            <person name="Zwiers L.-H."/>
            <person name="Turgeon B."/>
            <person name="Goodwin S."/>
            <person name="Spatafora J."/>
            <person name="Crous P."/>
            <person name="Grigoriev I."/>
        </authorList>
    </citation>
    <scope>NUCLEOTIDE SEQUENCE</scope>
    <source>
        <strain evidence="8">ATCC 36951</strain>
    </source>
</reference>
<dbReference type="PROSITE" id="PS51513">
    <property type="entry name" value="FFD"/>
    <property type="match status" value="1"/>
</dbReference>
<accession>A0A6A6C5S1</accession>
<feature type="domain" description="FFD box profile" evidence="6">
    <location>
        <begin position="483"/>
        <end position="499"/>
    </location>
</feature>
<dbReference type="Pfam" id="PF12701">
    <property type="entry name" value="LSM14"/>
    <property type="match status" value="1"/>
</dbReference>
<feature type="compositionally biased region" description="Low complexity" evidence="3">
    <location>
        <begin position="135"/>
        <end position="155"/>
    </location>
</feature>
<organism evidence="8 9">
    <name type="scientific">Zasmidium cellare ATCC 36951</name>
    <dbReference type="NCBI Taxonomy" id="1080233"/>
    <lineage>
        <taxon>Eukaryota</taxon>
        <taxon>Fungi</taxon>
        <taxon>Dikarya</taxon>
        <taxon>Ascomycota</taxon>
        <taxon>Pezizomycotina</taxon>
        <taxon>Dothideomycetes</taxon>
        <taxon>Dothideomycetidae</taxon>
        <taxon>Mycosphaerellales</taxon>
        <taxon>Mycosphaerellaceae</taxon>
        <taxon>Zasmidium</taxon>
    </lineage>
</organism>
<dbReference type="GO" id="GO:0000932">
    <property type="term" value="C:P-body"/>
    <property type="evidence" value="ECO:0007669"/>
    <property type="project" value="TreeGrafter"/>
</dbReference>
<feature type="compositionally biased region" description="Basic and acidic residues" evidence="3">
    <location>
        <begin position="408"/>
        <end position="423"/>
    </location>
</feature>
<dbReference type="AlphaFoldDB" id="A0A6A6C5S1"/>
<keyword evidence="9" id="KW-1185">Reference proteome</keyword>
<evidence type="ECO:0000256" key="1">
    <source>
        <dbReference type="PROSITE-ProRule" id="PRU00846"/>
    </source>
</evidence>
<name>A0A6A6C5S1_ZASCE</name>
<feature type="region of interest" description="Disordered" evidence="3">
    <location>
        <begin position="87"/>
        <end position="352"/>
    </location>
</feature>
<dbReference type="InterPro" id="IPR016169">
    <property type="entry name" value="FAD-bd_PCMH_sub2"/>
</dbReference>
<feature type="domain" description="FAD-binding PCMH-type" evidence="4">
    <location>
        <begin position="562"/>
        <end position="732"/>
    </location>
</feature>
<dbReference type="InterPro" id="IPR025609">
    <property type="entry name" value="Lsm14-like_N"/>
</dbReference>
<dbReference type="InterPro" id="IPR010920">
    <property type="entry name" value="LSM_dom_sf"/>
</dbReference>
<dbReference type="GO" id="GO:0071949">
    <property type="term" value="F:FAD binding"/>
    <property type="evidence" value="ECO:0007669"/>
    <property type="project" value="InterPro"/>
</dbReference>
<dbReference type="Gene3D" id="3.30.43.10">
    <property type="entry name" value="Uridine Diphospho-n-acetylenolpyruvylglucosamine Reductase, domain 2"/>
    <property type="match status" value="1"/>
</dbReference>
<dbReference type="SMART" id="SM01199">
    <property type="entry name" value="FDF"/>
    <property type="match status" value="1"/>
</dbReference>
<dbReference type="SUPFAM" id="SSF56176">
    <property type="entry name" value="FAD-binding/transporter-associated domain-like"/>
    <property type="match status" value="1"/>
</dbReference>
<evidence type="ECO:0000259" key="7">
    <source>
        <dbReference type="PROSITE" id="PS51536"/>
    </source>
</evidence>
<dbReference type="RefSeq" id="XP_033662111.1">
    <property type="nucleotide sequence ID" value="XM_033808950.1"/>
</dbReference>
<dbReference type="Gene3D" id="3.40.462.20">
    <property type="match status" value="1"/>
</dbReference>
<feature type="compositionally biased region" description="Low complexity" evidence="3">
    <location>
        <begin position="319"/>
        <end position="352"/>
    </location>
</feature>
<evidence type="ECO:0000256" key="2">
    <source>
        <dbReference type="PROSITE-ProRule" id="PRU00869"/>
    </source>
</evidence>
<dbReference type="PANTHER" id="PTHR13586">
    <property type="entry name" value="SCD6 PROTEIN-RELATED"/>
    <property type="match status" value="1"/>
</dbReference>
<dbReference type="InterPro" id="IPR006094">
    <property type="entry name" value="Oxid_FAD_bind_N"/>
</dbReference>
<feature type="compositionally biased region" description="Polar residues" evidence="3">
    <location>
        <begin position="241"/>
        <end position="252"/>
    </location>
</feature>
<proteinExistence type="predicted"/>
<feature type="compositionally biased region" description="Low complexity" evidence="3">
    <location>
        <begin position="288"/>
        <end position="312"/>
    </location>
</feature>
<evidence type="ECO:0000259" key="6">
    <source>
        <dbReference type="PROSITE" id="PS51513"/>
    </source>
</evidence>
<dbReference type="InterPro" id="IPR016167">
    <property type="entry name" value="FAD-bd_PCMH_sub1"/>
</dbReference>
<gene>
    <name evidence="8" type="ORF">M409DRAFT_28261</name>
</gene>
<dbReference type="InterPro" id="IPR025761">
    <property type="entry name" value="FFD_box"/>
</dbReference>
<feature type="short sequence motif" description="TFG box" evidence="2">
    <location>
        <begin position="513"/>
        <end position="533"/>
    </location>
</feature>
<dbReference type="SMART" id="SM01271">
    <property type="entry name" value="LSM14"/>
    <property type="match status" value="1"/>
</dbReference>
<protein>
    <recommendedName>
        <fullName evidence="10">FAD-binding PCMH-type domain-containing protein</fullName>
    </recommendedName>
</protein>
<dbReference type="EMBL" id="ML993620">
    <property type="protein sequence ID" value="KAF2161222.1"/>
    <property type="molecule type" value="Genomic_DNA"/>
</dbReference>
<dbReference type="Pfam" id="PF09532">
    <property type="entry name" value="FDF"/>
    <property type="match status" value="1"/>
</dbReference>
<dbReference type="Proteomes" id="UP000799537">
    <property type="component" value="Unassembled WGS sequence"/>
</dbReference>
<dbReference type="GO" id="GO:0033962">
    <property type="term" value="P:P-body assembly"/>
    <property type="evidence" value="ECO:0007669"/>
    <property type="project" value="TreeGrafter"/>
</dbReference>
<dbReference type="GeneID" id="54562222"/>
<feature type="domain" description="TFG box profile" evidence="7">
    <location>
        <begin position="513"/>
        <end position="533"/>
    </location>
</feature>